<proteinExistence type="predicted"/>
<protein>
    <submittedName>
        <fullName evidence="2">Uncharacterized protein LOC135194276</fullName>
    </submittedName>
</protein>
<dbReference type="RefSeq" id="XP_064075655.1">
    <property type="nucleotide sequence ID" value="XM_064219585.1"/>
</dbReference>
<sequence>MHRSKGFGDLNEYIDIQALEFDIRRGNINYESCESVSWCVQSNILYSDRLLQTAIMFYDKFIELKRKEVIIHSILQANKEVRYATVMFLISETCRAASQQQYMQLWRDLFDSNDKTDNLVMEYAPYIVDDVMEYFLGVMEGLGGEEIPPRVTSQLSVLVLVLRSHPRAHARLARALCAASRTCARAVCAAIVCAVCSGFCYENISIEQCPEDDEKLQCSLALIEVLDNSPYCDTELIIALEMIFTSNVVAASTLSRALVVLEEVLQRKGSGDTRVIEIIRRVEKRSRRIDRRMKDGRVLYRDVVMFLGKYGVTNDDTTNLDNYLIARLKNKILLELPYDDTTFKINLQGVLQAALEQEDVDACKTLRAVICANS</sequence>
<gene>
    <name evidence="2" type="primary">LOC135194276</name>
</gene>
<organism evidence="1 2">
    <name type="scientific">Vanessa tameamea</name>
    <name type="common">Kamehameha butterfly</name>
    <dbReference type="NCBI Taxonomy" id="334116"/>
    <lineage>
        <taxon>Eukaryota</taxon>
        <taxon>Metazoa</taxon>
        <taxon>Ecdysozoa</taxon>
        <taxon>Arthropoda</taxon>
        <taxon>Hexapoda</taxon>
        <taxon>Insecta</taxon>
        <taxon>Pterygota</taxon>
        <taxon>Neoptera</taxon>
        <taxon>Endopterygota</taxon>
        <taxon>Lepidoptera</taxon>
        <taxon>Glossata</taxon>
        <taxon>Ditrysia</taxon>
        <taxon>Papilionoidea</taxon>
        <taxon>Nymphalidae</taxon>
        <taxon>Nymphalinae</taxon>
        <taxon>Vanessa</taxon>
    </lineage>
</organism>
<dbReference type="GeneID" id="135194276"/>
<reference evidence="2" key="1">
    <citation type="submission" date="2025-08" db="UniProtKB">
        <authorList>
            <consortium name="RefSeq"/>
        </authorList>
    </citation>
    <scope>IDENTIFICATION</scope>
    <source>
        <tissue evidence="2">Whole body</tissue>
    </source>
</reference>
<evidence type="ECO:0000313" key="1">
    <source>
        <dbReference type="Proteomes" id="UP001652626"/>
    </source>
</evidence>
<dbReference type="Proteomes" id="UP001652626">
    <property type="component" value="Chromosome 29"/>
</dbReference>
<evidence type="ECO:0000313" key="2">
    <source>
        <dbReference type="RefSeq" id="XP_064075655.1"/>
    </source>
</evidence>
<keyword evidence="1" id="KW-1185">Reference proteome</keyword>
<accession>A0ABM4AWI6</accession>
<name>A0ABM4AWI6_VANTA</name>